<dbReference type="Gene3D" id="3.20.20.60">
    <property type="entry name" value="Phosphoenolpyruvate-binding domains"/>
    <property type="match status" value="1"/>
</dbReference>
<dbReference type="InterPro" id="IPR039556">
    <property type="entry name" value="ICL/PEPM"/>
</dbReference>
<comment type="caution">
    <text evidence="2">The sequence shown here is derived from an EMBL/GenBank/DDBJ whole genome shotgun (WGS) entry which is preliminary data.</text>
</comment>
<dbReference type="PANTHER" id="PTHR42905:SF5">
    <property type="entry name" value="CARBOXYVINYL-CARBOXYPHOSPHONATE PHOSPHORYLMUTASE, CHLOROPLASTIC"/>
    <property type="match status" value="1"/>
</dbReference>
<dbReference type="GO" id="GO:0004451">
    <property type="term" value="F:isocitrate lyase activity"/>
    <property type="evidence" value="ECO:0007669"/>
    <property type="project" value="UniProtKB-EC"/>
</dbReference>
<dbReference type="InterPro" id="IPR040442">
    <property type="entry name" value="Pyrv_kinase-like_dom_sf"/>
</dbReference>
<evidence type="ECO:0000313" key="3">
    <source>
        <dbReference type="Proteomes" id="UP000196331"/>
    </source>
</evidence>
<dbReference type="InterPro" id="IPR018523">
    <property type="entry name" value="Isocitrate_lyase_ph_CS"/>
</dbReference>
<organism evidence="2 3">
    <name type="scientific">Halomonas citrativorans</name>
    <dbReference type="NCBI Taxonomy" id="2742612"/>
    <lineage>
        <taxon>Bacteria</taxon>
        <taxon>Pseudomonadati</taxon>
        <taxon>Pseudomonadota</taxon>
        <taxon>Gammaproteobacteria</taxon>
        <taxon>Oceanospirillales</taxon>
        <taxon>Halomonadaceae</taxon>
        <taxon>Halomonas</taxon>
    </lineage>
</organism>
<dbReference type="CDD" id="cd00377">
    <property type="entry name" value="ICL_PEPM"/>
    <property type="match status" value="1"/>
</dbReference>
<dbReference type="PANTHER" id="PTHR42905">
    <property type="entry name" value="PHOSPHOENOLPYRUVATE CARBOXYLASE"/>
    <property type="match status" value="1"/>
</dbReference>
<dbReference type="InterPro" id="IPR015813">
    <property type="entry name" value="Pyrv/PenolPyrv_kinase-like_dom"/>
</dbReference>
<dbReference type="PROSITE" id="PS00161">
    <property type="entry name" value="ISOCITRATE_LYASE"/>
    <property type="match status" value="1"/>
</dbReference>
<gene>
    <name evidence="2" type="ORF">CZ787_00625</name>
</gene>
<accession>A0A1R4HPF6</accession>
<dbReference type="Proteomes" id="UP000196331">
    <property type="component" value="Unassembled WGS sequence"/>
</dbReference>
<proteinExistence type="predicted"/>
<sequence>MTYTIEVNAMIPLDSLIQQTQGAVVAPGVYDPFTANLAAQAGFKCLYLSGASLAYTQLGRPDLGLVTMTEVANSIAAIRDRTDIALIVDADTGYGNALNVQRTVRVFERSGASGIQLEDQTFPKRCGHLSGKTLISVDEMVGKIQAACDARVGKATQIIARTDSIAVEGGNAAIERGERYLEAGADVLFIEAPQSRQQQLMITERFQHRVPLLANMVEGGVTPASSADELAELGFKLVIFPGGLARAVFRQATAYFESLKTYGSTEPFRDRMAAFDELNKAIGLPEMLKTAERYSTK</sequence>
<dbReference type="SUPFAM" id="SSF51621">
    <property type="entry name" value="Phosphoenolpyruvate/pyruvate domain"/>
    <property type="match status" value="1"/>
</dbReference>
<keyword evidence="2" id="KW-0456">Lyase</keyword>
<keyword evidence="1" id="KW-0479">Metal-binding</keyword>
<dbReference type="Pfam" id="PF13714">
    <property type="entry name" value="PEP_mutase"/>
    <property type="match status" value="1"/>
</dbReference>
<evidence type="ECO:0000313" key="2">
    <source>
        <dbReference type="EMBL" id="SJN09063.1"/>
    </source>
</evidence>
<dbReference type="EC" id="4.1.3.1" evidence="2"/>
<reference evidence="2 3" key="1">
    <citation type="submission" date="2017-02" db="EMBL/GenBank/DDBJ databases">
        <authorList>
            <person name="Dridi B."/>
        </authorList>
    </citation>
    <scope>NUCLEOTIDE SEQUENCE [LARGE SCALE GENOMIC DNA]</scope>
    <source>
        <strain evidence="2 3">JB380</strain>
    </source>
</reference>
<dbReference type="EMBL" id="FUKM01000003">
    <property type="protein sequence ID" value="SJN09063.1"/>
    <property type="molecule type" value="Genomic_DNA"/>
</dbReference>
<name>A0A1R4HPF6_9GAMM</name>
<dbReference type="GO" id="GO:0046872">
    <property type="term" value="F:metal ion binding"/>
    <property type="evidence" value="ECO:0007669"/>
    <property type="project" value="UniProtKB-KW"/>
</dbReference>
<evidence type="ECO:0000256" key="1">
    <source>
        <dbReference type="ARBA" id="ARBA00022723"/>
    </source>
</evidence>
<protein>
    <submittedName>
        <fullName evidence="2">Isocitrate lyase</fullName>
        <ecNumber evidence="2">4.1.3.1</ecNumber>
    </submittedName>
</protein>
<dbReference type="AlphaFoldDB" id="A0A1R4HPF6"/>